<evidence type="ECO:0000313" key="2">
    <source>
        <dbReference type="Proteomes" id="UP000279284"/>
    </source>
</evidence>
<keyword evidence="2" id="KW-1185">Reference proteome</keyword>
<dbReference type="KEGG" id="nci:NCTC10296_00019"/>
<dbReference type="Proteomes" id="UP000279284">
    <property type="component" value="Chromosome"/>
</dbReference>
<proteinExistence type="predicted"/>
<name>A0A448D4Q8_9NEIS</name>
<gene>
    <name evidence="1" type="ORF">NCTC10296_00019</name>
</gene>
<organism evidence="1 2">
    <name type="scientific">Neisseria canis</name>
    <dbReference type="NCBI Taxonomy" id="493"/>
    <lineage>
        <taxon>Bacteria</taxon>
        <taxon>Pseudomonadati</taxon>
        <taxon>Pseudomonadota</taxon>
        <taxon>Betaproteobacteria</taxon>
        <taxon>Neisseriales</taxon>
        <taxon>Neisseriaceae</taxon>
        <taxon>Neisseria</taxon>
    </lineage>
</organism>
<protein>
    <submittedName>
        <fullName evidence="1">Putative lipoprotein</fullName>
    </submittedName>
</protein>
<evidence type="ECO:0000313" key="1">
    <source>
        <dbReference type="EMBL" id="VEE98800.1"/>
    </source>
</evidence>
<dbReference type="RefSeq" id="WP_085417346.1">
    <property type="nucleotide sequence ID" value="NZ_CAUJPY010000049.1"/>
</dbReference>
<dbReference type="STRING" id="493.BWD07_10390"/>
<reference evidence="1 2" key="1">
    <citation type="submission" date="2018-12" db="EMBL/GenBank/DDBJ databases">
        <authorList>
            <consortium name="Pathogen Informatics"/>
        </authorList>
    </citation>
    <scope>NUCLEOTIDE SEQUENCE [LARGE SCALE GENOMIC DNA]</scope>
    <source>
        <strain evidence="1 2">NCTC10296</strain>
    </source>
</reference>
<dbReference type="OrthoDB" id="8605372at2"/>
<dbReference type="AlphaFoldDB" id="A0A448D4Q8"/>
<keyword evidence="1" id="KW-0449">Lipoprotein</keyword>
<sequence>MSETLFWSLAPDILRLHRQSSYALLATGSQIHDATLVNLDGLYYMWLEHADDTLNQPQPGILLIEDQEERARISWIATARTVHRKDSVYRRAANALRRRLKHNMENGQAYLVELSPQQGRLTIDNTQDFTISPHDLMRALYPANERMKSFAL</sequence>
<accession>A0A448D4Q8</accession>
<dbReference type="EMBL" id="LR134313">
    <property type="protein sequence ID" value="VEE98800.1"/>
    <property type="molecule type" value="Genomic_DNA"/>
</dbReference>